<feature type="domain" description="NrS-1 polymerase-like helicase" evidence="2">
    <location>
        <begin position="230"/>
        <end position="326"/>
    </location>
</feature>
<organism evidence="3 4">
    <name type="scientific">Sphingobium yanoikuyae</name>
    <name type="common">Sphingomonas yanoikuyae</name>
    <dbReference type="NCBI Taxonomy" id="13690"/>
    <lineage>
        <taxon>Bacteria</taxon>
        <taxon>Pseudomonadati</taxon>
        <taxon>Pseudomonadota</taxon>
        <taxon>Alphaproteobacteria</taxon>
        <taxon>Sphingomonadales</taxon>
        <taxon>Sphingomonadaceae</taxon>
        <taxon>Sphingobium</taxon>
    </lineage>
</organism>
<dbReference type="InterPro" id="IPR045455">
    <property type="entry name" value="NrS-1_pol-like_helicase"/>
</dbReference>
<dbReference type="Gene3D" id="3.40.50.300">
    <property type="entry name" value="P-loop containing nucleotide triphosphate hydrolases"/>
    <property type="match status" value="1"/>
</dbReference>
<dbReference type="InterPro" id="IPR027417">
    <property type="entry name" value="P-loop_NTPase"/>
</dbReference>
<dbReference type="EMBL" id="CP053021">
    <property type="protein sequence ID" value="QJR01953.1"/>
    <property type="molecule type" value="Genomic_DNA"/>
</dbReference>
<dbReference type="Pfam" id="PF19263">
    <property type="entry name" value="DUF5906"/>
    <property type="match status" value="1"/>
</dbReference>
<dbReference type="SUPFAM" id="SSF52540">
    <property type="entry name" value="P-loop containing nucleoside triphosphate hydrolases"/>
    <property type="match status" value="1"/>
</dbReference>
<protein>
    <recommendedName>
        <fullName evidence="2">NrS-1 polymerase-like helicase domain-containing protein</fullName>
    </recommendedName>
</protein>
<dbReference type="Proteomes" id="UP000502611">
    <property type="component" value="Chromosome"/>
</dbReference>
<proteinExistence type="predicted"/>
<dbReference type="RefSeq" id="WP_169860614.1">
    <property type="nucleotide sequence ID" value="NZ_CP053021.1"/>
</dbReference>
<name>A0A6M4G6R5_SPHYA</name>
<gene>
    <name evidence="3" type="ORF">HH800_06910</name>
</gene>
<evidence type="ECO:0000313" key="3">
    <source>
        <dbReference type="EMBL" id="QJR01953.1"/>
    </source>
</evidence>
<feature type="coiled-coil region" evidence="1">
    <location>
        <begin position="17"/>
        <end position="96"/>
    </location>
</feature>
<evidence type="ECO:0000259" key="2">
    <source>
        <dbReference type="Pfam" id="PF19263"/>
    </source>
</evidence>
<evidence type="ECO:0000313" key="4">
    <source>
        <dbReference type="Proteomes" id="UP000502611"/>
    </source>
</evidence>
<dbReference type="AlphaFoldDB" id="A0A6M4G6R5"/>
<sequence length="525" mass="58913">MSNITPITAAQTGQSEADRLQASLDLINAKIADLAADVSSEALDMEKVLLARAEHVRKALKDARRRERDDIDDIDADDANAAIEEVKAQMRAWIQEYDAHFVAAQNHYALFNARTQTWEHITPAALPAYFPLLKERHAPTLFAEVMQEDGRNFLSETYSFRKVDPTVLNKLRFQFLQPQSGQHHWIFDTLIRSLCGGKQENIAHLERLILAKYHRPEQTNLPAVVFMDREGGTGKGLLGMVLAKVFGDGLVRANVPMSEVTGNFTSFITGSAVVMINEALAEKTDFDKLKAIIGSARIVSNAKFKAPYEVDNTPLYIISGNSGTRVVNITGTAQDRRWSVIRATLEFTSWLALDLETHMGLRMTVKEADLWARDNLDAILHDADEIAKWLGSLIARHGRVSTVAPLRGEDYQHVLANTRPPHERVFAKVFGEDFQAIKKSTLHAFYLHAATSENHIRKLGRTGFYDEAATWVRKNRPDIEEATVKVGGSTMAVFRVQGHQGGPDEDQYVIHDFTTKRPTWMIELD</sequence>
<evidence type="ECO:0000256" key="1">
    <source>
        <dbReference type="SAM" id="Coils"/>
    </source>
</evidence>
<keyword evidence="1" id="KW-0175">Coiled coil</keyword>
<accession>A0A6M4G6R5</accession>
<reference evidence="3 4" key="1">
    <citation type="submission" date="2020-04" db="EMBL/GenBank/DDBJ databases">
        <title>The Whole Genome Analysis of High salt-tolerant Sphingobium yanoikuyae YC-XJ2 with Aryl organophosphorus flame retardants (aryl-OPFRs)-degrading capacity and characteristics of Related phosphotriesterase.</title>
        <authorList>
            <person name="Li X."/>
        </authorList>
    </citation>
    <scope>NUCLEOTIDE SEQUENCE [LARGE SCALE GENOMIC DNA]</scope>
    <source>
        <strain evidence="3 4">YC-XJ2</strain>
    </source>
</reference>